<feature type="repeat" description="WD" evidence="8">
    <location>
        <begin position="186"/>
        <end position="227"/>
    </location>
</feature>
<dbReference type="AlphaFoldDB" id="A0AAU9JNS5"/>
<evidence type="ECO:0000256" key="8">
    <source>
        <dbReference type="PROSITE-ProRule" id="PRU00221"/>
    </source>
</evidence>
<name>A0AAU9JNS5_9CILI</name>
<accession>A0AAU9JNS5</accession>
<dbReference type="GO" id="GO:0002183">
    <property type="term" value="P:cytoplasmic translational initiation"/>
    <property type="evidence" value="ECO:0007669"/>
    <property type="project" value="TreeGrafter"/>
</dbReference>
<dbReference type="SUPFAM" id="SSF50978">
    <property type="entry name" value="WD40 repeat-like"/>
    <property type="match status" value="1"/>
</dbReference>
<evidence type="ECO:0000313" key="10">
    <source>
        <dbReference type="Proteomes" id="UP001162131"/>
    </source>
</evidence>
<evidence type="ECO:0000256" key="6">
    <source>
        <dbReference type="ARBA" id="ARBA00038394"/>
    </source>
</evidence>
<feature type="repeat" description="WD" evidence="8">
    <location>
        <begin position="290"/>
        <end position="320"/>
    </location>
</feature>
<reference evidence="9" key="1">
    <citation type="submission" date="2021-09" db="EMBL/GenBank/DDBJ databases">
        <authorList>
            <consortium name="AG Swart"/>
            <person name="Singh M."/>
            <person name="Singh A."/>
            <person name="Seah K."/>
            <person name="Emmerich C."/>
        </authorList>
    </citation>
    <scope>NUCLEOTIDE SEQUENCE</scope>
    <source>
        <strain evidence="9">ATCC30299</strain>
    </source>
</reference>
<evidence type="ECO:0000256" key="4">
    <source>
        <dbReference type="ARBA" id="ARBA00022737"/>
    </source>
</evidence>
<evidence type="ECO:0000256" key="1">
    <source>
        <dbReference type="ARBA" id="ARBA00022490"/>
    </source>
</evidence>
<comment type="similarity">
    <text evidence="6">Belongs to the WD repeat STRAP family.</text>
</comment>
<dbReference type="InterPro" id="IPR036322">
    <property type="entry name" value="WD40_repeat_dom_sf"/>
</dbReference>
<dbReference type="Proteomes" id="UP001162131">
    <property type="component" value="Unassembled WGS sequence"/>
</dbReference>
<keyword evidence="3 8" id="KW-0853">WD repeat</keyword>
<keyword evidence="10" id="KW-1185">Reference proteome</keyword>
<dbReference type="PROSITE" id="PS50082">
    <property type="entry name" value="WD_REPEATS_2"/>
    <property type="match status" value="3"/>
</dbReference>
<evidence type="ECO:0000256" key="3">
    <source>
        <dbReference type="ARBA" id="ARBA00022574"/>
    </source>
</evidence>
<protein>
    <recommendedName>
        <fullName evidence="7">Serine-threonine kinase receptor-associated protein</fullName>
    </recommendedName>
</protein>
<dbReference type="GO" id="GO:0003723">
    <property type="term" value="F:RNA binding"/>
    <property type="evidence" value="ECO:0007669"/>
    <property type="project" value="TreeGrafter"/>
</dbReference>
<dbReference type="GO" id="GO:0003743">
    <property type="term" value="F:translation initiation factor activity"/>
    <property type="evidence" value="ECO:0007669"/>
    <property type="project" value="UniProtKB-KW"/>
</dbReference>
<dbReference type="GO" id="GO:0071541">
    <property type="term" value="C:eukaryotic translation initiation factor 3 complex, eIF3m"/>
    <property type="evidence" value="ECO:0007669"/>
    <property type="project" value="TreeGrafter"/>
</dbReference>
<keyword evidence="5" id="KW-0648">Protein biosynthesis</keyword>
<keyword evidence="4" id="KW-0677">Repeat</keyword>
<keyword evidence="2" id="KW-0396">Initiation factor</keyword>
<dbReference type="InterPro" id="IPR027525">
    <property type="entry name" value="eIF3i"/>
</dbReference>
<keyword evidence="1" id="KW-0963">Cytoplasm</keyword>
<proteinExistence type="inferred from homology"/>
<dbReference type="PANTHER" id="PTHR19877:SF1">
    <property type="entry name" value="EUKARYOTIC TRANSLATION INITIATION FACTOR 3 SUBUNIT I"/>
    <property type="match status" value="1"/>
</dbReference>
<dbReference type="EMBL" id="CAJZBQ010000043">
    <property type="protein sequence ID" value="CAG9327231.1"/>
    <property type="molecule type" value="Genomic_DNA"/>
</dbReference>
<dbReference type="PANTHER" id="PTHR19877">
    <property type="entry name" value="EUKARYOTIC TRANSLATION INITIATION FACTOR 3 SUBUNIT I"/>
    <property type="match status" value="1"/>
</dbReference>
<organism evidence="9 10">
    <name type="scientific">Blepharisma stoltei</name>
    <dbReference type="NCBI Taxonomy" id="1481888"/>
    <lineage>
        <taxon>Eukaryota</taxon>
        <taxon>Sar</taxon>
        <taxon>Alveolata</taxon>
        <taxon>Ciliophora</taxon>
        <taxon>Postciliodesmatophora</taxon>
        <taxon>Heterotrichea</taxon>
        <taxon>Heterotrichida</taxon>
        <taxon>Blepharismidae</taxon>
        <taxon>Blepharisma</taxon>
    </lineage>
</organism>
<dbReference type="Gene3D" id="2.130.10.10">
    <property type="entry name" value="YVTN repeat-like/Quinoprotein amine dehydrogenase"/>
    <property type="match status" value="1"/>
</dbReference>
<dbReference type="PROSITE" id="PS50294">
    <property type="entry name" value="WD_REPEATS_REGION"/>
    <property type="match status" value="1"/>
</dbReference>
<evidence type="ECO:0000256" key="5">
    <source>
        <dbReference type="ARBA" id="ARBA00022917"/>
    </source>
</evidence>
<dbReference type="SMART" id="SM00320">
    <property type="entry name" value="WD40"/>
    <property type="match status" value="4"/>
</dbReference>
<dbReference type="InterPro" id="IPR001680">
    <property type="entry name" value="WD40_rpt"/>
</dbReference>
<comment type="caution">
    <text evidence="9">The sequence shown here is derived from an EMBL/GenBank/DDBJ whole genome shotgun (WGS) entry which is preliminary data.</text>
</comment>
<evidence type="ECO:0000256" key="2">
    <source>
        <dbReference type="ARBA" id="ARBA00022540"/>
    </source>
</evidence>
<gene>
    <name evidence="9" type="ORF">BSTOLATCC_MIC43271</name>
</gene>
<evidence type="ECO:0000256" key="7">
    <source>
        <dbReference type="ARBA" id="ARBA00040390"/>
    </source>
</evidence>
<sequence>MRPILISCHTRPVIAVKFNKDGDLFFTGSFDGKVSVFWSEPVERLGTFACDGAVKTMTVTEDSKYIVIGTAINGIFIFEVETGTKVKTIEFSSKIHVRDVEFAMGSQQFFMISYESDEKKQSVVYIYDFESVLNREQPSRRDLVRRDRDHYYRGVWGYLNKTIVLGTQNGIIDVVDTKTGELLLSHRAHVNQITSLAFSPDFSMLITASRDCFAKLLDPETLKEIRVFNAQRPLNSAVISPLMLNEGSPKYHCLVAGGQEARDVTTTATDQGGFEITFYNMIFEREIGSVRGHFGPVHSVAVHPRGHMFVTGSEDGTARVHILDQDYFTPAYD</sequence>
<evidence type="ECO:0000313" key="9">
    <source>
        <dbReference type="EMBL" id="CAG9327231.1"/>
    </source>
</evidence>
<dbReference type="InterPro" id="IPR015943">
    <property type="entry name" value="WD40/YVTN_repeat-like_dom_sf"/>
</dbReference>
<feature type="repeat" description="WD" evidence="8">
    <location>
        <begin position="6"/>
        <end position="37"/>
    </location>
</feature>
<dbReference type="Pfam" id="PF24805">
    <property type="entry name" value="EIF3I"/>
    <property type="match status" value="1"/>
</dbReference>